<evidence type="ECO:0000256" key="3">
    <source>
        <dbReference type="ARBA" id="ARBA00022737"/>
    </source>
</evidence>
<feature type="domain" description="Integrin alpha second immunoglobulin-like" evidence="9">
    <location>
        <begin position="653"/>
        <end position="715"/>
    </location>
</feature>
<dbReference type="PROSITE" id="PS51470">
    <property type="entry name" value="FG_GAP"/>
    <property type="match status" value="2"/>
</dbReference>
<comment type="similarity">
    <text evidence="7">Belongs to the integrin alpha chain family.</text>
</comment>
<dbReference type="InterPro" id="IPR013519">
    <property type="entry name" value="Int_alpha_beta-p"/>
</dbReference>
<dbReference type="Pfam" id="PF01839">
    <property type="entry name" value="FG-GAP"/>
    <property type="match status" value="2"/>
</dbReference>
<gene>
    <name evidence="10" type="ORF">ODALV1_LOCUS6992</name>
</gene>
<dbReference type="PROSITE" id="PS00242">
    <property type="entry name" value="INTEGRIN_ALPHA"/>
    <property type="match status" value="1"/>
</dbReference>
<dbReference type="InterPro" id="IPR018184">
    <property type="entry name" value="Integrin_alpha_C_CS"/>
</dbReference>
<feature type="repeat" description="FG-GAP" evidence="6">
    <location>
        <begin position="295"/>
        <end position="359"/>
    </location>
</feature>
<evidence type="ECO:0000256" key="6">
    <source>
        <dbReference type="PROSITE-ProRule" id="PRU00803"/>
    </source>
</evidence>
<feature type="compositionally biased region" description="Polar residues" evidence="8">
    <location>
        <begin position="922"/>
        <end position="936"/>
    </location>
</feature>
<feature type="signal peptide" evidence="7">
    <location>
        <begin position="1"/>
        <end position="17"/>
    </location>
</feature>
<feature type="chain" id="PRO_5044986774" description="Integrin alpha second immunoglobulin-like domain-containing protein" evidence="7">
    <location>
        <begin position="18"/>
        <end position="1118"/>
    </location>
</feature>
<dbReference type="PANTHER" id="PTHR23220:SF83">
    <property type="entry name" value="INTEGRIN ALPHA-PS3-RELATED"/>
    <property type="match status" value="1"/>
</dbReference>
<evidence type="ECO:0000256" key="2">
    <source>
        <dbReference type="ARBA" id="ARBA00022729"/>
    </source>
</evidence>
<keyword evidence="2 7" id="KW-0732">Signal</keyword>
<dbReference type="InterPro" id="IPR028994">
    <property type="entry name" value="Integrin_alpha_N"/>
</dbReference>
<sequence length="1118" mass="125004">MLLTTLFLTLLACHINSEFEFIVDSKSPIVIHDESYGGGGDPRTSNSFFGYSLAFIPGVFGEGGSQAFGGQRNSAHGTLFIGAPTEKQYTKNSGVIWGCQFSENVRIECSPHLKLSDAAPITKSSWRNQKPTEYPEPEQEQWIGAMFGGCYQTTSVNSDPTLLSPLNEPGRFYYGSTDSTGQRIDEYWYMYAEYGFSSHATRSDSLLVGAPCGRKWTGIYVEHKKENPRFPHVRNTPIIHNRDGNILGEEAHAHSLLGYAITSGRIQGRGEYVAVGAPRAKDLSGVVLITSSQTLSLKFITGNQLGSYFGYAMATADLDGDGDDELIVGAPMQTDYNSREGYSSGCVYLYDIDAALQYRLLFTLYVPKTSNYLVEARGARFGSAVVNLGDINNDRKDDFAISAPYHDSGVGTVFIYYGGRSSQFPVQTIKGKSLEIPSLYGFGTYLLAGKLDVDGNTTPDLAVASFESNHAIVFRTRPVAQATVRVTYHMVEENEEEIVKFLPTQNQLLVKVCVKFQFSIALTRENILDTWIKFEPDRNEKRFEFDDGKGSEYNQPLSSIEERCLPRRLKLKEGVRVENNLEPIRFRAGLWYNATQPLASQTVKPITIVLPQHQQPQGQATNEFNPFLPSPISYKEFESVLAIASDDCESDGNKNCDPDLKLKLDVHYEDENKKQKSLYTNQKLMVGKLETLILTITLSNKRETAYRPTLKLTLKFSEDFEIPHISKTDWRWVVTYSSGKVNQFETKPNTKLNNSIVTDILPLSQSLQREQSTIYELRVGNLKQMKVKDSLNGKLTVIVEAYPESQQQREKVIEGPLEIPLEAKFHIDIQALTWKMNDINTRNNRVVDLAQFYTLENTGFSSSAMDSVKIELVVPTHAHIDNNLTQILGVVNPAQTKMQCTAVDFEFYNPGIENSRKGASLEPTSSSNAPQSLSNGRSKRATKASQGAGGTREPTRLTISSSDNLIRLPGCDKPSTYCRKIICFTDMPSLRKKTIKLHMYLLENAFRELINDEITGISIESSISVSYLKTTEKKKGVVMRMFLLDKGIAAWKLLVAGAGGTILFLLLTFALFKCGFFRRKTKEQLQTLKRQTQLLLPADGTDPTMSEDEDAQHENTHF</sequence>
<comment type="caution">
    <text evidence="10">The sequence shown here is derived from an EMBL/GenBank/DDBJ whole genome shotgun (WGS) entry which is preliminary data.</text>
</comment>
<dbReference type="InterPro" id="IPR000413">
    <property type="entry name" value="Integrin_alpha"/>
</dbReference>
<protein>
    <recommendedName>
        <fullName evidence="9">Integrin alpha second immunoglobulin-like domain-containing protein</fullName>
    </recommendedName>
</protein>
<evidence type="ECO:0000313" key="11">
    <source>
        <dbReference type="Proteomes" id="UP001642540"/>
    </source>
</evidence>
<keyword evidence="4 7" id="KW-1133">Transmembrane helix</keyword>
<keyword evidence="7" id="KW-0472">Membrane</keyword>
<dbReference type="PANTHER" id="PTHR23220">
    <property type="entry name" value="INTEGRIN ALPHA"/>
    <property type="match status" value="1"/>
</dbReference>
<dbReference type="SUPFAM" id="SSF69318">
    <property type="entry name" value="Integrin alpha N-terminal domain"/>
    <property type="match status" value="1"/>
</dbReference>
<dbReference type="Gene3D" id="1.20.5.930">
    <property type="entry name" value="Bicelle-embedded integrin alpha(iib) transmembrane segment"/>
    <property type="match status" value="1"/>
</dbReference>
<evidence type="ECO:0000256" key="5">
    <source>
        <dbReference type="ARBA" id="ARBA00023180"/>
    </source>
</evidence>
<keyword evidence="7" id="KW-0130">Cell adhesion</keyword>
<keyword evidence="7" id="KW-0675">Receptor</keyword>
<reference evidence="10 11" key="1">
    <citation type="submission" date="2024-08" db="EMBL/GenBank/DDBJ databases">
        <authorList>
            <person name="Cucini C."/>
            <person name="Frati F."/>
        </authorList>
    </citation>
    <scope>NUCLEOTIDE SEQUENCE [LARGE SCALE GENOMIC DNA]</scope>
</reference>
<keyword evidence="7" id="KW-0401">Integrin</keyword>
<dbReference type="Gene3D" id="2.60.40.1510">
    <property type="entry name" value="ntegrin, alpha v. Chain A, domain 3"/>
    <property type="match status" value="1"/>
</dbReference>
<keyword evidence="11" id="KW-1185">Reference proteome</keyword>
<feature type="transmembrane region" description="Helical" evidence="7">
    <location>
        <begin position="1049"/>
        <end position="1072"/>
    </location>
</feature>
<keyword evidence="1 7" id="KW-0812">Transmembrane</keyword>
<comment type="subcellular location">
    <subcellularLocation>
        <location evidence="7">Membrane</location>
        <topology evidence="7">Single-pass type I membrane protein</topology>
    </subcellularLocation>
</comment>
<accession>A0ABP1Q3S8</accession>
<evidence type="ECO:0000256" key="8">
    <source>
        <dbReference type="SAM" id="MobiDB-lite"/>
    </source>
</evidence>
<proteinExistence type="inferred from homology"/>
<evidence type="ECO:0000259" key="9">
    <source>
        <dbReference type="Pfam" id="PF20805"/>
    </source>
</evidence>
<feature type="repeat" description="FG-GAP" evidence="6">
    <location>
        <begin position="366"/>
        <end position="425"/>
    </location>
</feature>
<dbReference type="SMART" id="SM00191">
    <property type="entry name" value="Int_alpha"/>
    <property type="match status" value="4"/>
</dbReference>
<name>A0ABP1Q3S8_9HEXA</name>
<evidence type="ECO:0000256" key="1">
    <source>
        <dbReference type="ARBA" id="ARBA00022692"/>
    </source>
</evidence>
<dbReference type="PRINTS" id="PR01185">
    <property type="entry name" value="INTEGRINA"/>
</dbReference>
<evidence type="ECO:0000256" key="4">
    <source>
        <dbReference type="ARBA" id="ARBA00022989"/>
    </source>
</evidence>
<dbReference type="EMBL" id="CAXLJM020000022">
    <property type="protein sequence ID" value="CAL8088239.1"/>
    <property type="molecule type" value="Genomic_DNA"/>
</dbReference>
<evidence type="ECO:0000256" key="7">
    <source>
        <dbReference type="RuleBase" id="RU003762"/>
    </source>
</evidence>
<evidence type="ECO:0000313" key="10">
    <source>
        <dbReference type="EMBL" id="CAL8088239.1"/>
    </source>
</evidence>
<dbReference type="Gene3D" id="2.130.10.130">
    <property type="entry name" value="Integrin alpha, N-terminal"/>
    <property type="match status" value="1"/>
</dbReference>
<keyword evidence="5" id="KW-0325">Glycoprotein</keyword>
<keyword evidence="3" id="KW-0677">Repeat</keyword>
<feature type="region of interest" description="Disordered" evidence="8">
    <location>
        <begin position="916"/>
        <end position="956"/>
    </location>
</feature>
<dbReference type="Pfam" id="PF20805">
    <property type="entry name" value="Integrin_A_Ig_2"/>
    <property type="match status" value="1"/>
</dbReference>
<feature type="region of interest" description="Disordered" evidence="8">
    <location>
        <begin position="1097"/>
        <end position="1118"/>
    </location>
</feature>
<dbReference type="Proteomes" id="UP001642540">
    <property type="component" value="Unassembled WGS sequence"/>
</dbReference>
<organism evidence="10 11">
    <name type="scientific">Orchesella dallaii</name>
    <dbReference type="NCBI Taxonomy" id="48710"/>
    <lineage>
        <taxon>Eukaryota</taxon>
        <taxon>Metazoa</taxon>
        <taxon>Ecdysozoa</taxon>
        <taxon>Arthropoda</taxon>
        <taxon>Hexapoda</taxon>
        <taxon>Collembola</taxon>
        <taxon>Entomobryomorpha</taxon>
        <taxon>Entomobryoidea</taxon>
        <taxon>Orchesellidae</taxon>
        <taxon>Orchesellinae</taxon>
        <taxon>Orchesella</taxon>
    </lineage>
</organism>
<dbReference type="InterPro" id="IPR013517">
    <property type="entry name" value="FG-GAP"/>
</dbReference>
<dbReference type="InterPro" id="IPR048285">
    <property type="entry name" value="Integrin_alpha_Ig-like_2"/>
</dbReference>